<dbReference type="InterPro" id="IPR023186">
    <property type="entry name" value="IUNH"/>
</dbReference>
<dbReference type="AlphaFoldDB" id="A0A926D063"/>
<accession>A0A926D063</accession>
<sequence length="314" mass="35056">MQEAITYPRIDAATRLARLERPSGRVKAVLDTDTFNEVDDQYALSYAVLSPERIDLQAVYAAPFSNLKAATPDIGMEKSYAEILHVLELLGREDLKARAYRGSRAYLKDLRYPVPSDAAKDLIARVGALPEGEVLYVVAIGALTNVASAILMAPEIIKKMVVVWLGGNAPGWPDNLEFNCMQDTLSVSVVFDCGVPLVQLPAWGVTSHLLTTEPELRHYLKGKSPLGDYLYEITCGQAVFEGMGKVWSKEIWDIVTIAYLVGDEDWIDTALIHSPIVTAEHTYGYDPRRHLIRQALYVRRDKVFEDLFAKLTRV</sequence>
<dbReference type="RefSeq" id="WP_249284886.1">
    <property type="nucleotide sequence ID" value="NZ_JACRSO010000002.1"/>
</dbReference>
<evidence type="ECO:0000256" key="1">
    <source>
        <dbReference type="ARBA" id="ARBA00022801"/>
    </source>
</evidence>
<dbReference type="SUPFAM" id="SSF53590">
    <property type="entry name" value="Nucleoside hydrolase"/>
    <property type="match status" value="1"/>
</dbReference>
<keyword evidence="2" id="KW-0326">Glycosidase</keyword>
<organism evidence="4 5">
    <name type="scientific">Luoshenia tenuis</name>
    <dbReference type="NCBI Taxonomy" id="2763654"/>
    <lineage>
        <taxon>Bacteria</taxon>
        <taxon>Bacillati</taxon>
        <taxon>Bacillota</taxon>
        <taxon>Clostridia</taxon>
        <taxon>Christensenellales</taxon>
        <taxon>Christensenellaceae</taxon>
        <taxon>Luoshenia</taxon>
    </lineage>
</organism>
<dbReference type="InterPro" id="IPR001910">
    <property type="entry name" value="Inosine/uridine_hydrolase_dom"/>
</dbReference>
<dbReference type="GO" id="GO:0005829">
    <property type="term" value="C:cytosol"/>
    <property type="evidence" value="ECO:0007669"/>
    <property type="project" value="TreeGrafter"/>
</dbReference>
<dbReference type="PANTHER" id="PTHR12304:SF4">
    <property type="entry name" value="URIDINE NUCLEOSIDASE"/>
    <property type="match status" value="1"/>
</dbReference>
<dbReference type="GO" id="GO:0008477">
    <property type="term" value="F:purine nucleosidase activity"/>
    <property type="evidence" value="ECO:0007669"/>
    <property type="project" value="TreeGrafter"/>
</dbReference>
<name>A0A926D063_9FIRM</name>
<dbReference type="GO" id="GO:0006152">
    <property type="term" value="P:purine nucleoside catabolic process"/>
    <property type="evidence" value="ECO:0007669"/>
    <property type="project" value="TreeGrafter"/>
</dbReference>
<evidence type="ECO:0000313" key="4">
    <source>
        <dbReference type="EMBL" id="MBC8528961.1"/>
    </source>
</evidence>
<dbReference type="Pfam" id="PF01156">
    <property type="entry name" value="IU_nuc_hydro"/>
    <property type="match status" value="1"/>
</dbReference>
<dbReference type="EMBL" id="JACRSO010000002">
    <property type="protein sequence ID" value="MBC8528961.1"/>
    <property type="molecule type" value="Genomic_DNA"/>
</dbReference>
<dbReference type="Gene3D" id="3.90.245.10">
    <property type="entry name" value="Ribonucleoside hydrolase-like"/>
    <property type="match status" value="1"/>
</dbReference>
<dbReference type="PANTHER" id="PTHR12304">
    <property type="entry name" value="INOSINE-URIDINE PREFERRING NUCLEOSIDE HYDROLASE"/>
    <property type="match status" value="1"/>
</dbReference>
<keyword evidence="1 4" id="KW-0378">Hydrolase</keyword>
<protein>
    <submittedName>
        <fullName evidence="4">Nucleoside hydrolase</fullName>
    </submittedName>
</protein>
<evidence type="ECO:0000313" key="5">
    <source>
        <dbReference type="Proteomes" id="UP000654279"/>
    </source>
</evidence>
<feature type="domain" description="Inosine/uridine-preferring nucleoside hydrolase" evidence="3">
    <location>
        <begin position="29"/>
        <end position="284"/>
    </location>
</feature>
<proteinExistence type="predicted"/>
<dbReference type="InterPro" id="IPR036452">
    <property type="entry name" value="Ribo_hydro-like"/>
</dbReference>
<gene>
    <name evidence="4" type="ORF">H8699_05935</name>
</gene>
<comment type="caution">
    <text evidence="4">The sequence shown here is derived from an EMBL/GenBank/DDBJ whole genome shotgun (WGS) entry which is preliminary data.</text>
</comment>
<evidence type="ECO:0000256" key="2">
    <source>
        <dbReference type="ARBA" id="ARBA00023295"/>
    </source>
</evidence>
<reference evidence="4" key="1">
    <citation type="submission" date="2020-08" db="EMBL/GenBank/DDBJ databases">
        <title>Genome public.</title>
        <authorList>
            <person name="Liu C."/>
            <person name="Sun Q."/>
        </authorList>
    </citation>
    <scope>NUCLEOTIDE SEQUENCE</scope>
    <source>
        <strain evidence="4">NSJ-44</strain>
    </source>
</reference>
<dbReference type="Proteomes" id="UP000654279">
    <property type="component" value="Unassembled WGS sequence"/>
</dbReference>
<evidence type="ECO:0000259" key="3">
    <source>
        <dbReference type="Pfam" id="PF01156"/>
    </source>
</evidence>
<keyword evidence="5" id="KW-1185">Reference proteome</keyword>